<organism evidence="1">
    <name type="scientific">Manihot esculenta</name>
    <name type="common">Cassava</name>
    <name type="synonym">Jatropha manihot</name>
    <dbReference type="NCBI Taxonomy" id="3983"/>
    <lineage>
        <taxon>Eukaryota</taxon>
        <taxon>Viridiplantae</taxon>
        <taxon>Streptophyta</taxon>
        <taxon>Embryophyta</taxon>
        <taxon>Tracheophyta</taxon>
        <taxon>Spermatophyta</taxon>
        <taxon>Magnoliopsida</taxon>
        <taxon>eudicotyledons</taxon>
        <taxon>Gunneridae</taxon>
        <taxon>Pentapetalae</taxon>
        <taxon>rosids</taxon>
        <taxon>fabids</taxon>
        <taxon>Malpighiales</taxon>
        <taxon>Euphorbiaceae</taxon>
        <taxon>Crotonoideae</taxon>
        <taxon>Manihoteae</taxon>
        <taxon>Manihot</taxon>
    </lineage>
</organism>
<evidence type="ECO:0000313" key="1">
    <source>
        <dbReference type="EMBL" id="OAY49599.1"/>
    </source>
</evidence>
<gene>
    <name evidence="1" type="ORF">MANES_05G068600</name>
</gene>
<dbReference type="AlphaFoldDB" id="A0A2C9VU09"/>
<proteinExistence type="predicted"/>
<sequence length="36" mass="4557">MVKSSFQDRRRIPSHPRMAKRSLMEENEYLLYWMRN</sequence>
<reference evidence="1" key="1">
    <citation type="submission" date="2016-02" db="EMBL/GenBank/DDBJ databases">
        <title>WGS assembly of Manihot esculenta.</title>
        <authorList>
            <person name="Bredeson J.V."/>
            <person name="Prochnik S.E."/>
            <person name="Lyons J.B."/>
            <person name="Schmutz J."/>
            <person name="Grimwood J."/>
            <person name="Vrebalov J."/>
            <person name="Bart R.S."/>
            <person name="Amuge T."/>
            <person name="Ferguson M.E."/>
            <person name="Green R."/>
            <person name="Putnam N."/>
            <person name="Stites J."/>
            <person name="Rounsley S."/>
            <person name="Rokhsar D.S."/>
        </authorList>
    </citation>
    <scope>NUCLEOTIDE SEQUENCE [LARGE SCALE GENOMIC DNA]</scope>
    <source>
        <tissue evidence="1">Leaf</tissue>
    </source>
</reference>
<name>A0A2C9VU09_MANES</name>
<protein>
    <submittedName>
        <fullName evidence="1">Uncharacterized protein</fullName>
    </submittedName>
</protein>
<dbReference type="EMBL" id="CM004391">
    <property type="protein sequence ID" value="OAY49599.1"/>
    <property type="molecule type" value="Genomic_DNA"/>
</dbReference>
<accession>A0A2C9VU09</accession>